<dbReference type="Gene3D" id="3.90.1720.10">
    <property type="entry name" value="endopeptidase domain like (from Nostoc punctiforme)"/>
    <property type="match status" value="1"/>
</dbReference>
<dbReference type="PANTHER" id="PTHR47053">
    <property type="entry name" value="MUREIN DD-ENDOPEPTIDASE MEPH-RELATED"/>
    <property type="match status" value="1"/>
</dbReference>
<feature type="domain" description="NlpC/P60" evidence="7">
    <location>
        <begin position="156"/>
        <end position="270"/>
    </location>
</feature>
<keyword evidence="6" id="KW-0472">Membrane</keyword>
<evidence type="ECO:0000313" key="8">
    <source>
        <dbReference type="EMBL" id="MCO1660326.1"/>
    </source>
</evidence>
<dbReference type="EMBL" id="JAGSOV010000081">
    <property type="protein sequence ID" value="MCO1660326.1"/>
    <property type="molecule type" value="Genomic_DNA"/>
</dbReference>
<evidence type="ECO:0000256" key="6">
    <source>
        <dbReference type="SAM" id="Phobius"/>
    </source>
</evidence>
<evidence type="ECO:0000256" key="5">
    <source>
        <dbReference type="SAM" id="MobiDB-lite"/>
    </source>
</evidence>
<keyword evidence="9" id="KW-1185">Reference proteome</keyword>
<dbReference type="Proteomes" id="UP001165283">
    <property type="component" value="Unassembled WGS sequence"/>
</dbReference>
<feature type="compositionally biased region" description="Basic residues" evidence="5">
    <location>
        <begin position="40"/>
        <end position="49"/>
    </location>
</feature>
<dbReference type="SUPFAM" id="SSF54001">
    <property type="entry name" value="Cysteine proteinases"/>
    <property type="match status" value="1"/>
</dbReference>
<comment type="caution">
    <text evidence="8">The sequence shown here is derived from an EMBL/GenBank/DDBJ whole genome shotgun (WGS) entry which is preliminary data.</text>
</comment>
<keyword evidence="6" id="KW-1133">Transmembrane helix</keyword>
<evidence type="ECO:0000256" key="2">
    <source>
        <dbReference type="ARBA" id="ARBA00022670"/>
    </source>
</evidence>
<accession>A0ABT1ABI7</accession>
<proteinExistence type="inferred from homology"/>
<protein>
    <submittedName>
        <fullName evidence="8">C40 family peptidase</fullName>
    </submittedName>
</protein>
<gene>
    <name evidence="8" type="ORF">KDL28_35230</name>
</gene>
<sequence length="270" mass="27602">MRYRSYTRSISVLNVADGLEAPPVHPGRRARGHRPDGRGHRSARSHGGRHPVPASHPRFAGESGGAHPGDTSVPPSPAVPGTTHAPTQTVTRPRSLRLAVRSAVVAAATTAAAVAALLPAAGAAPAAPSPAVSAPAATVAAPVTLAAAAAPVAPTRAPSATAMDLALSKVGAPYRYGAAGPNAFDCSGLVNWAYKNAGVSLPRTSRAMSQVGTPVSKADLRPGDLVFFYRPVSHVAIYIGDGKVVHASTRKAPVKISDLNDRTFNSARRI</sequence>
<keyword evidence="4" id="KW-0788">Thiol protease</keyword>
<feature type="region of interest" description="Disordered" evidence="5">
    <location>
        <begin position="19"/>
        <end position="94"/>
    </location>
</feature>
<feature type="transmembrane region" description="Helical" evidence="6">
    <location>
        <begin position="98"/>
        <end position="120"/>
    </location>
</feature>
<evidence type="ECO:0000256" key="4">
    <source>
        <dbReference type="ARBA" id="ARBA00022807"/>
    </source>
</evidence>
<comment type="similarity">
    <text evidence="1">Belongs to the peptidase C40 family.</text>
</comment>
<dbReference type="InterPro" id="IPR038765">
    <property type="entry name" value="Papain-like_cys_pep_sf"/>
</dbReference>
<evidence type="ECO:0000313" key="9">
    <source>
        <dbReference type="Proteomes" id="UP001165283"/>
    </source>
</evidence>
<dbReference type="InterPro" id="IPR051202">
    <property type="entry name" value="Peptidase_C40"/>
</dbReference>
<dbReference type="PROSITE" id="PS51935">
    <property type="entry name" value="NLPC_P60"/>
    <property type="match status" value="1"/>
</dbReference>
<evidence type="ECO:0000259" key="7">
    <source>
        <dbReference type="PROSITE" id="PS51935"/>
    </source>
</evidence>
<keyword evidence="3" id="KW-0378">Hydrolase</keyword>
<keyword evidence="2" id="KW-0645">Protease</keyword>
<dbReference type="InterPro" id="IPR000064">
    <property type="entry name" value="NLP_P60_dom"/>
</dbReference>
<reference evidence="8" key="1">
    <citation type="submission" date="2021-04" db="EMBL/GenBank/DDBJ databases">
        <title>Pseudonocardia sp. nov., isolated from sandy soil of mangrove forest.</title>
        <authorList>
            <person name="Zan Z."/>
            <person name="Huang R."/>
            <person name="Liu W."/>
        </authorList>
    </citation>
    <scope>NUCLEOTIDE SEQUENCE</scope>
    <source>
        <strain evidence="8">S2-4</strain>
    </source>
</reference>
<evidence type="ECO:0000256" key="3">
    <source>
        <dbReference type="ARBA" id="ARBA00022801"/>
    </source>
</evidence>
<organism evidence="8 9">
    <name type="scientific">Pseudonocardia humida</name>
    <dbReference type="NCBI Taxonomy" id="2800819"/>
    <lineage>
        <taxon>Bacteria</taxon>
        <taxon>Bacillati</taxon>
        <taxon>Actinomycetota</taxon>
        <taxon>Actinomycetes</taxon>
        <taxon>Pseudonocardiales</taxon>
        <taxon>Pseudonocardiaceae</taxon>
        <taxon>Pseudonocardia</taxon>
    </lineage>
</organism>
<keyword evidence="6" id="KW-0812">Transmembrane</keyword>
<dbReference type="PANTHER" id="PTHR47053:SF1">
    <property type="entry name" value="MUREIN DD-ENDOPEPTIDASE MEPH-RELATED"/>
    <property type="match status" value="1"/>
</dbReference>
<dbReference type="Pfam" id="PF00877">
    <property type="entry name" value="NLPC_P60"/>
    <property type="match status" value="1"/>
</dbReference>
<evidence type="ECO:0000256" key="1">
    <source>
        <dbReference type="ARBA" id="ARBA00007074"/>
    </source>
</evidence>
<feature type="transmembrane region" description="Helical" evidence="6">
    <location>
        <begin position="132"/>
        <end position="153"/>
    </location>
</feature>
<name>A0ABT1ABI7_9PSEU</name>